<protein>
    <submittedName>
        <fullName evidence="1">Uncharacterized protein</fullName>
    </submittedName>
</protein>
<evidence type="ECO:0000313" key="2">
    <source>
        <dbReference type="Proteomes" id="UP000249417"/>
    </source>
</evidence>
<gene>
    <name evidence="1" type="ORF">DI551_11950</name>
</gene>
<sequence length="116" mass="12607">MNYNTKIQKGYDGWNAKSEAELGETPEGTRFLRLQTSKARVGLASTASVFVRSMQSGIPVETTILFGDFRKSGIAATACNRVTEKSIEAAHKLALEQMESLIAEAQAFYSNQAAEA</sequence>
<accession>A0A2W5PG70</accession>
<dbReference type="EMBL" id="QFQB01000147">
    <property type="protein sequence ID" value="PZQ43547.1"/>
    <property type="molecule type" value="Genomic_DNA"/>
</dbReference>
<proteinExistence type="predicted"/>
<evidence type="ECO:0000313" key="1">
    <source>
        <dbReference type="EMBL" id="PZQ43547.1"/>
    </source>
</evidence>
<name>A0A2W5PG70_9BACT</name>
<reference evidence="1 2" key="1">
    <citation type="submission" date="2017-08" db="EMBL/GenBank/DDBJ databases">
        <title>Infants hospitalized years apart are colonized by the same room-sourced microbial strains.</title>
        <authorList>
            <person name="Brooks B."/>
            <person name="Olm M.R."/>
            <person name="Firek B.A."/>
            <person name="Baker R."/>
            <person name="Thomas B.C."/>
            <person name="Morowitz M.J."/>
            <person name="Banfield J.F."/>
        </authorList>
    </citation>
    <scope>NUCLEOTIDE SEQUENCE [LARGE SCALE GENOMIC DNA]</scope>
    <source>
        <strain evidence="1">S2_005_002_R2_29</strain>
    </source>
</reference>
<dbReference type="AlphaFoldDB" id="A0A2W5PG70"/>
<organism evidence="1 2">
    <name type="scientific">Micavibrio aeruginosavorus</name>
    <dbReference type="NCBI Taxonomy" id="349221"/>
    <lineage>
        <taxon>Bacteria</taxon>
        <taxon>Pseudomonadati</taxon>
        <taxon>Bdellovibrionota</taxon>
        <taxon>Bdellovibrionia</taxon>
        <taxon>Bdellovibrionales</taxon>
        <taxon>Pseudobdellovibrionaceae</taxon>
        <taxon>Micavibrio</taxon>
    </lineage>
</organism>
<comment type="caution">
    <text evidence="1">The sequence shown here is derived from an EMBL/GenBank/DDBJ whole genome shotgun (WGS) entry which is preliminary data.</text>
</comment>
<dbReference type="Proteomes" id="UP000249417">
    <property type="component" value="Unassembled WGS sequence"/>
</dbReference>